<sequence>MSEPTDYTSPTRRVHDPLAKFPREVRHAYADFKSTGDTSGLDTVVLAVVRDFIPRHVAPPADQPLPENAKLMADLGYDSLAIAETVFFLEDLFDVKISNEEIMKVSTVAELRAFVRAKLAERPAQ</sequence>
<evidence type="ECO:0000256" key="1">
    <source>
        <dbReference type="ARBA" id="ARBA00022450"/>
    </source>
</evidence>
<dbReference type="RefSeq" id="WP_096056037.1">
    <property type="nucleotide sequence ID" value="NZ_CP023344.1"/>
</dbReference>
<gene>
    <name evidence="4" type="ORF">CMV30_10805</name>
</gene>
<organism evidence="4 5">
    <name type="scientific">Nibricoccus aquaticus</name>
    <dbReference type="NCBI Taxonomy" id="2576891"/>
    <lineage>
        <taxon>Bacteria</taxon>
        <taxon>Pseudomonadati</taxon>
        <taxon>Verrucomicrobiota</taxon>
        <taxon>Opitutia</taxon>
        <taxon>Opitutales</taxon>
        <taxon>Opitutaceae</taxon>
        <taxon>Nibricoccus</taxon>
    </lineage>
</organism>
<accession>A0A290Q6V2</accession>
<dbReference type="InterPro" id="IPR009081">
    <property type="entry name" value="PP-bd_ACP"/>
</dbReference>
<dbReference type="Pfam" id="PF00550">
    <property type="entry name" value="PP-binding"/>
    <property type="match status" value="1"/>
</dbReference>
<evidence type="ECO:0000313" key="5">
    <source>
        <dbReference type="Proteomes" id="UP000217265"/>
    </source>
</evidence>
<dbReference type="PROSITE" id="PS50075">
    <property type="entry name" value="CARRIER"/>
    <property type="match status" value="1"/>
</dbReference>
<keyword evidence="2" id="KW-0597">Phosphoprotein</keyword>
<dbReference type="InterPro" id="IPR006162">
    <property type="entry name" value="Ppantetheine_attach_site"/>
</dbReference>
<dbReference type="Gene3D" id="1.10.1200.10">
    <property type="entry name" value="ACP-like"/>
    <property type="match status" value="1"/>
</dbReference>
<proteinExistence type="predicted"/>
<dbReference type="InterPro" id="IPR036736">
    <property type="entry name" value="ACP-like_sf"/>
</dbReference>
<dbReference type="PROSITE" id="PS00012">
    <property type="entry name" value="PHOSPHOPANTETHEINE"/>
    <property type="match status" value="1"/>
</dbReference>
<evidence type="ECO:0000313" key="4">
    <source>
        <dbReference type="EMBL" id="ATC64405.1"/>
    </source>
</evidence>
<keyword evidence="5" id="KW-1185">Reference proteome</keyword>
<name>A0A290Q6V2_9BACT</name>
<dbReference type="SUPFAM" id="SSF47336">
    <property type="entry name" value="ACP-like"/>
    <property type="match status" value="1"/>
</dbReference>
<protein>
    <recommendedName>
        <fullName evidence="3">Carrier domain-containing protein</fullName>
    </recommendedName>
</protein>
<dbReference type="AlphaFoldDB" id="A0A290Q6V2"/>
<evidence type="ECO:0000259" key="3">
    <source>
        <dbReference type="PROSITE" id="PS50075"/>
    </source>
</evidence>
<dbReference type="EMBL" id="CP023344">
    <property type="protein sequence ID" value="ATC64405.1"/>
    <property type="molecule type" value="Genomic_DNA"/>
</dbReference>
<dbReference type="KEGG" id="vbh:CMV30_10805"/>
<dbReference type="OrthoDB" id="197001at2"/>
<evidence type="ECO:0000256" key="2">
    <source>
        <dbReference type="ARBA" id="ARBA00022553"/>
    </source>
</evidence>
<keyword evidence="1" id="KW-0596">Phosphopantetheine</keyword>
<dbReference type="Proteomes" id="UP000217265">
    <property type="component" value="Chromosome"/>
</dbReference>
<reference evidence="4 5" key="1">
    <citation type="submission" date="2017-09" db="EMBL/GenBank/DDBJ databases">
        <title>Complete genome sequence of Verrucomicrobial strain HZ-65, isolated from freshwater.</title>
        <authorList>
            <person name="Choi A."/>
        </authorList>
    </citation>
    <scope>NUCLEOTIDE SEQUENCE [LARGE SCALE GENOMIC DNA]</scope>
    <source>
        <strain evidence="4 5">HZ-65</strain>
    </source>
</reference>
<feature type="domain" description="Carrier" evidence="3">
    <location>
        <begin position="39"/>
        <end position="119"/>
    </location>
</feature>